<comment type="catalytic activity">
    <reaction evidence="9">
        <text>D-fructose + ATP = D-fructose 6-phosphate + ADP + H(+)</text>
        <dbReference type="Rhea" id="RHEA:16125"/>
        <dbReference type="ChEBI" id="CHEBI:15378"/>
        <dbReference type="ChEBI" id="CHEBI:30616"/>
        <dbReference type="ChEBI" id="CHEBI:37721"/>
        <dbReference type="ChEBI" id="CHEBI:61527"/>
        <dbReference type="ChEBI" id="CHEBI:456216"/>
        <dbReference type="EC" id="2.7.1.1"/>
    </reaction>
    <physiologicalReaction direction="left-to-right" evidence="9">
        <dbReference type="Rhea" id="RHEA:16126"/>
    </physiologicalReaction>
</comment>
<evidence type="ECO:0000256" key="6">
    <source>
        <dbReference type="ARBA" id="ARBA00022777"/>
    </source>
</evidence>
<keyword evidence="8" id="KW-0324">Glycolysis</keyword>
<dbReference type="GO" id="GO:0006096">
    <property type="term" value="P:glycolytic process"/>
    <property type="evidence" value="ECO:0007669"/>
    <property type="project" value="UniProtKB-KW"/>
</dbReference>
<organism evidence="12 13">
    <name type="scientific">Candidatus Ornithospirochaeta avicola</name>
    <dbReference type="NCBI Taxonomy" id="2840896"/>
    <lineage>
        <taxon>Bacteria</taxon>
        <taxon>Pseudomonadati</taxon>
        <taxon>Spirochaetota</taxon>
        <taxon>Spirochaetia</taxon>
        <taxon>Spirochaetales</taxon>
        <taxon>Spirochaetaceae</taxon>
        <taxon>Spirochaetaceae incertae sedis</taxon>
        <taxon>Candidatus Ornithospirochaeta</taxon>
    </lineage>
</organism>
<name>A0A9D1PSL5_9SPIO</name>
<evidence type="ECO:0000256" key="8">
    <source>
        <dbReference type="ARBA" id="ARBA00023152"/>
    </source>
</evidence>
<evidence type="ECO:0000256" key="3">
    <source>
        <dbReference type="ARBA" id="ARBA00009225"/>
    </source>
</evidence>
<dbReference type="GO" id="GO:0004340">
    <property type="term" value="F:glucokinase activity"/>
    <property type="evidence" value="ECO:0007669"/>
    <property type="project" value="TreeGrafter"/>
</dbReference>
<feature type="domain" description="Hexokinase N-terminal" evidence="10">
    <location>
        <begin position="4"/>
        <end position="192"/>
    </location>
</feature>
<dbReference type="PANTHER" id="PTHR19443:SF16">
    <property type="entry name" value="HEXOKINASE TYPE 1-RELATED"/>
    <property type="match status" value="1"/>
</dbReference>
<dbReference type="GO" id="GO:0005524">
    <property type="term" value="F:ATP binding"/>
    <property type="evidence" value="ECO:0007669"/>
    <property type="project" value="UniProtKB-KW"/>
</dbReference>
<protein>
    <submittedName>
        <fullName evidence="12">Hexokinase</fullName>
    </submittedName>
</protein>
<sequence>MDKIDDFLKRHMLSADDIDEEKILSYFFSEMDKGLEGKESSLFMVPTFTGLPSAIKSGEKAIVLDAGGTNFRTCLVTFKEGGSAEISDFRKTGMPGIKSQVSADEFFSILAENTERLIDKADRIGFCFSYPAEITDDHDGIALRFSKEIKAPEVIGKKIGKALLDALEKRGCNVKGKKIAIVNDTVATFLATCIKDKEQSSGYIGFILGTGTNTAYAEKNSNIKKIGLSDDSRQIINVESGCLTLRLGDIDKEFTDSTSDKDKSLFEKAISGAYLGPFSNYVIRAAIKEGLLSSSFASAFSSIEDLDTKAMSDYLESPLSGNKLAEIVKHEEDRKCLYVLLDAIIRRAGKLTAVNLTAAVLKSEIGEDPAYPVIINADGTTFYKTKNLEFYTRMYLSSILEKKYRRYYKIVNIPDSPVYGAAVAGLVI</sequence>
<evidence type="ECO:0000256" key="1">
    <source>
        <dbReference type="ARBA" id="ARBA00004921"/>
    </source>
</evidence>
<evidence type="ECO:0000256" key="9">
    <source>
        <dbReference type="ARBA" id="ARBA00047905"/>
    </source>
</evidence>
<dbReference type="CDD" id="cd24000">
    <property type="entry name" value="ASKHA_NBD_HK"/>
    <property type="match status" value="1"/>
</dbReference>
<dbReference type="GO" id="GO:0006006">
    <property type="term" value="P:glucose metabolic process"/>
    <property type="evidence" value="ECO:0007669"/>
    <property type="project" value="TreeGrafter"/>
</dbReference>
<evidence type="ECO:0000259" key="10">
    <source>
        <dbReference type="Pfam" id="PF00349"/>
    </source>
</evidence>
<proteinExistence type="inferred from homology"/>
<dbReference type="InterPro" id="IPR022673">
    <property type="entry name" value="Hexokinase_C"/>
</dbReference>
<dbReference type="PROSITE" id="PS51748">
    <property type="entry name" value="HEXOKINASE_2"/>
    <property type="match status" value="1"/>
</dbReference>
<dbReference type="Proteomes" id="UP000823936">
    <property type="component" value="Unassembled WGS sequence"/>
</dbReference>
<comment type="pathway">
    <text evidence="1">Carbohydrate degradation.</text>
</comment>
<evidence type="ECO:0000256" key="7">
    <source>
        <dbReference type="ARBA" id="ARBA00022840"/>
    </source>
</evidence>
<accession>A0A9D1PSL5</accession>
<evidence type="ECO:0000256" key="4">
    <source>
        <dbReference type="ARBA" id="ARBA00022679"/>
    </source>
</evidence>
<feature type="domain" description="Hexokinase C-terminal" evidence="11">
    <location>
        <begin position="204"/>
        <end position="426"/>
    </location>
</feature>
<dbReference type="Gene3D" id="3.30.420.40">
    <property type="match status" value="1"/>
</dbReference>
<dbReference type="EMBL" id="DXHU01000007">
    <property type="protein sequence ID" value="HIV98582.1"/>
    <property type="molecule type" value="Genomic_DNA"/>
</dbReference>
<comment type="pathway">
    <text evidence="2">Carbohydrate metabolism.</text>
</comment>
<evidence type="ECO:0000313" key="12">
    <source>
        <dbReference type="EMBL" id="HIV98582.1"/>
    </source>
</evidence>
<dbReference type="Pfam" id="PF03727">
    <property type="entry name" value="Hexokinase_2"/>
    <property type="match status" value="1"/>
</dbReference>
<dbReference type="GO" id="GO:0005536">
    <property type="term" value="F:D-glucose binding"/>
    <property type="evidence" value="ECO:0007669"/>
    <property type="project" value="InterPro"/>
</dbReference>
<dbReference type="GO" id="GO:0001678">
    <property type="term" value="P:intracellular glucose homeostasis"/>
    <property type="evidence" value="ECO:0007669"/>
    <property type="project" value="InterPro"/>
</dbReference>
<keyword evidence="4" id="KW-0808">Transferase</keyword>
<reference evidence="12" key="2">
    <citation type="submission" date="2021-04" db="EMBL/GenBank/DDBJ databases">
        <authorList>
            <person name="Gilroy R."/>
        </authorList>
    </citation>
    <scope>NUCLEOTIDE SEQUENCE</scope>
    <source>
        <strain evidence="12">Gambia11-129</strain>
    </source>
</reference>
<dbReference type="AlphaFoldDB" id="A0A9D1PSL5"/>
<keyword evidence="6" id="KW-0418">Kinase</keyword>
<keyword evidence="7" id="KW-0067">ATP-binding</keyword>
<dbReference type="InterPro" id="IPR001312">
    <property type="entry name" value="Hexokinase"/>
</dbReference>
<dbReference type="PRINTS" id="PR00475">
    <property type="entry name" value="HEXOKINASE"/>
</dbReference>
<reference evidence="12" key="1">
    <citation type="journal article" date="2021" name="PeerJ">
        <title>Extensive microbial diversity within the chicken gut microbiome revealed by metagenomics and culture.</title>
        <authorList>
            <person name="Gilroy R."/>
            <person name="Ravi A."/>
            <person name="Getino M."/>
            <person name="Pursley I."/>
            <person name="Horton D.L."/>
            <person name="Alikhan N.F."/>
            <person name="Baker D."/>
            <person name="Gharbi K."/>
            <person name="Hall N."/>
            <person name="Watson M."/>
            <person name="Adriaenssens E.M."/>
            <person name="Foster-Nyarko E."/>
            <person name="Jarju S."/>
            <person name="Secka A."/>
            <person name="Antonio M."/>
            <person name="Oren A."/>
            <person name="Chaudhuri R.R."/>
            <person name="La Ragione R."/>
            <person name="Hildebrand F."/>
            <person name="Pallen M.J."/>
        </authorList>
    </citation>
    <scope>NUCLEOTIDE SEQUENCE</scope>
    <source>
        <strain evidence="12">Gambia11-129</strain>
    </source>
</reference>
<dbReference type="GO" id="GO:0005829">
    <property type="term" value="C:cytosol"/>
    <property type="evidence" value="ECO:0007669"/>
    <property type="project" value="TreeGrafter"/>
</dbReference>
<dbReference type="Gene3D" id="3.40.367.20">
    <property type="match status" value="1"/>
</dbReference>
<dbReference type="InterPro" id="IPR043129">
    <property type="entry name" value="ATPase_NBD"/>
</dbReference>
<dbReference type="InterPro" id="IPR022672">
    <property type="entry name" value="Hexokinase_N"/>
</dbReference>
<dbReference type="Pfam" id="PF00349">
    <property type="entry name" value="Hexokinase_1"/>
    <property type="match status" value="1"/>
</dbReference>
<keyword evidence="5" id="KW-0547">Nucleotide-binding</keyword>
<gene>
    <name evidence="12" type="ORF">IAB12_02235</name>
</gene>
<comment type="caution">
    <text evidence="12">The sequence shown here is derived from an EMBL/GenBank/DDBJ whole genome shotgun (WGS) entry which is preliminary data.</text>
</comment>
<evidence type="ECO:0000256" key="2">
    <source>
        <dbReference type="ARBA" id="ARBA00005007"/>
    </source>
</evidence>
<evidence type="ECO:0000259" key="11">
    <source>
        <dbReference type="Pfam" id="PF03727"/>
    </source>
</evidence>
<dbReference type="PANTHER" id="PTHR19443">
    <property type="entry name" value="HEXOKINASE"/>
    <property type="match status" value="1"/>
</dbReference>
<comment type="similarity">
    <text evidence="3">Belongs to the hexokinase family.</text>
</comment>
<dbReference type="SUPFAM" id="SSF53067">
    <property type="entry name" value="Actin-like ATPase domain"/>
    <property type="match status" value="2"/>
</dbReference>
<evidence type="ECO:0000313" key="13">
    <source>
        <dbReference type="Proteomes" id="UP000823936"/>
    </source>
</evidence>
<evidence type="ECO:0000256" key="5">
    <source>
        <dbReference type="ARBA" id="ARBA00022741"/>
    </source>
</evidence>
<dbReference type="GO" id="GO:0008865">
    <property type="term" value="F:fructokinase activity"/>
    <property type="evidence" value="ECO:0007669"/>
    <property type="project" value="TreeGrafter"/>
</dbReference>